<name>A0ABP8Q6U8_9GAMM</name>
<evidence type="ECO:0000313" key="2">
    <source>
        <dbReference type="Proteomes" id="UP001501321"/>
    </source>
</evidence>
<keyword evidence="2" id="KW-1185">Reference proteome</keyword>
<gene>
    <name evidence="1" type="ORF">GCM10023095_15080</name>
</gene>
<accession>A0ABP8Q6U8</accession>
<proteinExistence type="predicted"/>
<organism evidence="1 2">
    <name type="scientific">Pseudaeromonas paramecii</name>
    <dbReference type="NCBI Taxonomy" id="2138166"/>
    <lineage>
        <taxon>Bacteria</taxon>
        <taxon>Pseudomonadati</taxon>
        <taxon>Pseudomonadota</taxon>
        <taxon>Gammaproteobacteria</taxon>
        <taxon>Aeromonadales</taxon>
        <taxon>Aeromonadaceae</taxon>
        <taxon>Pseudaeromonas</taxon>
    </lineage>
</organism>
<sequence length="111" mass="11982">MIQIDPIALAQLKTLQLQLSQPCAGLRLIAEGDPCLGVKVRMGWSAVQQPEDVMVQLDGLTVLADRHHWPLLKGCQIELGERLGEPGLAIQVMPGGCQCSSARCEPVRQAS</sequence>
<dbReference type="RefSeq" id="WP_345011639.1">
    <property type="nucleotide sequence ID" value="NZ_BAABFC010000010.1"/>
</dbReference>
<evidence type="ECO:0000313" key="1">
    <source>
        <dbReference type="EMBL" id="GAA4497850.1"/>
    </source>
</evidence>
<dbReference type="InterPro" id="IPR035903">
    <property type="entry name" value="HesB-like_dom_sf"/>
</dbReference>
<protein>
    <submittedName>
        <fullName evidence="1">Uncharacterized protein</fullName>
    </submittedName>
</protein>
<comment type="caution">
    <text evidence="1">The sequence shown here is derived from an EMBL/GenBank/DDBJ whole genome shotgun (WGS) entry which is preliminary data.</text>
</comment>
<dbReference type="SUPFAM" id="SSF89360">
    <property type="entry name" value="HesB-like domain"/>
    <property type="match status" value="1"/>
</dbReference>
<dbReference type="Proteomes" id="UP001501321">
    <property type="component" value="Unassembled WGS sequence"/>
</dbReference>
<dbReference type="Gene3D" id="2.60.300.12">
    <property type="entry name" value="HesB-like domain"/>
    <property type="match status" value="1"/>
</dbReference>
<reference evidence="2" key="1">
    <citation type="journal article" date="2019" name="Int. J. Syst. Evol. Microbiol.">
        <title>The Global Catalogue of Microorganisms (GCM) 10K type strain sequencing project: providing services to taxonomists for standard genome sequencing and annotation.</title>
        <authorList>
            <consortium name="The Broad Institute Genomics Platform"/>
            <consortium name="The Broad Institute Genome Sequencing Center for Infectious Disease"/>
            <person name="Wu L."/>
            <person name="Ma J."/>
        </authorList>
    </citation>
    <scope>NUCLEOTIDE SEQUENCE [LARGE SCALE GENOMIC DNA]</scope>
    <source>
        <strain evidence="2">JCM 32226</strain>
    </source>
</reference>
<dbReference type="EMBL" id="BAABFC010000010">
    <property type="protein sequence ID" value="GAA4497850.1"/>
    <property type="molecule type" value="Genomic_DNA"/>
</dbReference>